<evidence type="ECO:0000256" key="1">
    <source>
        <dbReference type="SAM" id="MobiDB-lite"/>
    </source>
</evidence>
<sequence length="183" mass="19447">MTTNSSEGGDTASPEPAPRPAGRRRLLHSPGFLAFSVAVVGAVLAAVVTPVGDHVVKAFLDEPTCPGEACEGKNPRDQGCGEGARTFKPGSGNPAQLQIRYSEDCRALWARIQRGSPGDLVTVRVDGGTERSAEIEYDDDQFTHMVGAPDGEFRVTACAVPQQGGESAYERYCIHATEATAWR</sequence>
<gene>
    <name evidence="3" type="ORF">SYYSPA8_11710</name>
</gene>
<evidence type="ECO:0000256" key="2">
    <source>
        <dbReference type="SAM" id="Phobius"/>
    </source>
</evidence>
<proteinExistence type="predicted"/>
<keyword evidence="4" id="KW-1185">Reference proteome</keyword>
<feature type="region of interest" description="Disordered" evidence="1">
    <location>
        <begin position="1"/>
        <end position="24"/>
    </location>
</feature>
<accession>A0ABQ5NX77</accession>
<dbReference type="Proteomes" id="UP001291653">
    <property type="component" value="Unassembled WGS sequence"/>
</dbReference>
<keyword evidence="2" id="KW-1133">Transmembrane helix</keyword>
<keyword evidence="2" id="KW-0472">Membrane</keyword>
<reference evidence="3 4" key="1">
    <citation type="submission" date="2022-10" db="EMBL/GenBank/DDBJ databases">
        <title>Draft genome sequence of Streptomyces sp. YSPA8.</title>
        <authorList>
            <person name="Moriuchi R."/>
            <person name="Dohra H."/>
            <person name="Yamamura H."/>
            <person name="Kodani S."/>
        </authorList>
    </citation>
    <scope>NUCLEOTIDE SEQUENCE [LARGE SCALE GENOMIC DNA]</scope>
    <source>
        <strain evidence="3 4">YSPA8</strain>
    </source>
</reference>
<dbReference type="InterPro" id="IPR021224">
    <property type="entry name" value="DUF2690"/>
</dbReference>
<keyword evidence="2" id="KW-0812">Transmembrane</keyword>
<feature type="transmembrane region" description="Helical" evidence="2">
    <location>
        <begin position="32"/>
        <end position="52"/>
    </location>
</feature>
<dbReference type="EMBL" id="BSBI01000004">
    <property type="protein sequence ID" value="GLF94961.1"/>
    <property type="molecule type" value="Genomic_DNA"/>
</dbReference>
<dbReference type="RefSeq" id="WP_323447044.1">
    <property type="nucleotide sequence ID" value="NZ_BSBI01000004.1"/>
</dbReference>
<name>A0ABQ5NX77_9ACTN</name>
<comment type="caution">
    <text evidence="3">The sequence shown here is derived from an EMBL/GenBank/DDBJ whole genome shotgun (WGS) entry which is preliminary data.</text>
</comment>
<protein>
    <submittedName>
        <fullName evidence="3">DUF2690 domain-containing protein</fullName>
    </submittedName>
</protein>
<dbReference type="Pfam" id="PF10901">
    <property type="entry name" value="DUF2690"/>
    <property type="match status" value="1"/>
</dbReference>
<organism evidence="3 4">
    <name type="scientific">Streptomyces yaizuensis</name>
    <dbReference type="NCBI Taxonomy" id="2989713"/>
    <lineage>
        <taxon>Bacteria</taxon>
        <taxon>Bacillati</taxon>
        <taxon>Actinomycetota</taxon>
        <taxon>Actinomycetes</taxon>
        <taxon>Kitasatosporales</taxon>
        <taxon>Streptomycetaceae</taxon>
        <taxon>Streptomyces</taxon>
    </lineage>
</organism>
<evidence type="ECO:0000313" key="3">
    <source>
        <dbReference type="EMBL" id="GLF94961.1"/>
    </source>
</evidence>
<evidence type="ECO:0000313" key="4">
    <source>
        <dbReference type="Proteomes" id="UP001291653"/>
    </source>
</evidence>